<name>A0A5J6L4X0_9MICO</name>
<feature type="region of interest" description="Disordered" evidence="1">
    <location>
        <begin position="183"/>
        <end position="202"/>
    </location>
</feature>
<dbReference type="EMBL" id="CP044232">
    <property type="protein sequence ID" value="QEW03517.1"/>
    <property type="molecule type" value="Genomic_DNA"/>
</dbReference>
<dbReference type="SUPFAM" id="SSF54909">
    <property type="entry name" value="Dimeric alpha+beta barrel"/>
    <property type="match status" value="2"/>
</dbReference>
<evidence type="ECO:0000256" key="1">
    <source>
        <dbReference type="SAM" id="MobiDB-lite"/>
    </source>
</evidence>
<dbReference type="Proteomes" id="UP000325516">
    <property type="component" value="Chromosome"/>
</dbReference>
<dbReference type="RefSeq" id="WP_150924960.1">
    <property type="nucleotide sequence ID" value="NZ_CP044232.1"/>
</dbReference>
<organism evidence="2 3">
    <name type="scientific">Microbacterium lushaniae</name>
    <dbReference type="NCBI Taxonomy" id="2614639"/>
    <lineage>
        <taxon>Bacteria</taxon>
        <taxon>Bacillati</taxon>
        <taxon>Actinomycetota</taxon>
        <taxon>Actinomycetes</taxon>
        <taxon>Micrococcales</taxon>
        <taxon>Microbacteriaceae</taxon>
        <taxon>Microbacterium</taxon>
    </lineage>
</organism>
<evidence type="ECO:0000313" key="3">
    <source>
        <dbReference type="Proteomes" id="UP000325516"/>
    </source>
</evidence>
<evidence type="ECO:0000313" key="2">
    <source>
        <dbReference type="EMBL" id="QEW03517.1"/>
    </source>
</evidence>
<evidence type="ECO:0008006" key="4">
    <source>
        <dbReference type="Google" id="ProtNLM"/>
    </source>
</evidence>
<dbReference type="AlphaFoldDB" id="A0A5J6L4X0"/>
<reference evidence="3" key="1">
    <citation type="submission" date="2019-09" db="EMBL/GenBank/DDBJ databases">
        <title>Mumia zhuanghuii sp. nov. isolated from the intestinal contents of plateau pika (Ochotona curzoniae) in the Qinghai-Tibet plateau of China.</title>
        <authorList>
            <person name="Tian Z."/>
        </authorList>
    </citation>
    <scope>NUCLEOTIDE SEQUENCE [LARGE SCALE GENOMIC DNA]</scope>
    <source>
        <strain evidence="3">L-031</strain>
    </source>
</reference>
<protein>
    <recommendedName>
        <fullName evidence="4">ABM domain-containing protein</fullName>
    </recommendedName>
</protein>
<proteinExistence type="predicted"/>
<sequence>MKRFAAPNMRDPRATAAFISCWRLRDRQHQSDAAEAALATMPAAPGMVRFSVLRALDDDTLLVLAQWTDPATRDVYLADTRSPRGTVDALVPGIERLWRVTALPHRVVTGPAIDQEPGCIVITRQPVPPAERAEQRIWIDAEIAALTAAADGLVAATFYATDDGSPALALAEWTTEDAHRAVSGAQTISGRQEGAPEPPTGRRYAFVGAVGVEP</sequence>
<gene>
    <name evidence="2" type="ORF">F6J85_10665</name>
</gene>
<accession>A0A5J6L4X0</accession>
<dbReference type="InterPro" id="IPR011008">
    <property type="entry name" value="Dimeric_a/b-barrel"/>
</dbReference>
<keyword evidence="3" id="KW-1185">Reference proteome</keyword>
<dbReference type="Gene3D" id="3.30.70.100">
    <property type="match status" value="2"/>
</dbReference>
<dbReference type="KEGG" id="mlz:F6J85_10665"/>